<dbReference type="EMBL" id="VCHE01000040">
    <property type="protein sequence ID" value="KAB2574734.1"/>
    <property type="molecule type" value="Genomic_DNA"/>
</dbReference>
<dbReference type="AlphaFoldDB" id="A0A5N5DCA5"/>
<reference evidence="2 3" key="1">
    <citation type="journal article" date="2019" name="Sci. Rep.">
        <title>A multi-omics analysis of the grapevine pathogen Lasiodiplodia theobromae reveals that temperature affects the expression of virulence- and pathogenicity-related genes.</title>
        <authorList>
            <person name="Felix C."/>
            <person name="Meneses R."/>
            <person name="Goncalves M.F.M."/>
            <person name="Tilleman L."/>
            <person name="Duarte A.S."/>
            <person name="Jorrin-Novo J.V."/>
            <person name="Van de Peer Y."/>
            <person name="Deforce D."/>
            <person name="Van Nieuwerburgh F."/>
            <person name="Esteves A.C."/>
            <person name="Alves A."/>
        </authorList>
    </citation>
    <scope>NUCLEOTIDE SEQUENCE [LARGE SCALE GENOMIC DNA]</scope>
    <source>
        <strain evidence="2 3">LA-SOL3</strain>
    </source>
</reference>
<feature type="region of interest" description="Disordered" evidence="1">
    <location>
        <begin position="1"/>
        <end position="90"/>
    </location>
</feature>
<keyword evidence="3" id="KW-1185">Reference proteome</keyword>
<feature type="compositionally biased region" description="Basic residues" evidence="1">
    <location>
        <begin position="27"/>
        <end position="40"/>
    </location>
</feature>
<evidence type="ECO:0000313" key="3">
    <source>
        <dbReference type="Proteomes" id="UP000325902"/>
    </source>
</evidence>
<evidence type="ECO:0000313" key="2">
    <source>
        <dbReference type="EMBL" id="KAB2574734.1"/>
    </source>
</evidence>
<dbReference type="Proteomes" id="UP000325902">
    <property type="component" value="Unassembled WGS sequence"/>
</dbReference>
<sequence>MVTTRSKSKGESHEDIVADAPSQLQQKPKKANTSRKRKSVPTKETSTTTPAADRAKKRKDSAASDTHQQHSTSTTTTTTKETHHPPISSLSEKVNNLIDTYGAGSLPLHDAGLLPAPTEPSSATVLAHVFNALLSSSRISHDIAARSVRLLVQAGYHDLPTLRASTWQQRADVLTEGGYAHYREKTATELGELAALIEDKYKGDASRLLPGDDVSAGRAGKVAVLKRRLKEIKGLGDVGADIFVAEIQEVWPGLAPVLDRRSLKTAEEVGLGKDVEGLFECVGRDATRMARLNKALTTIRLEKRVGEFKE</sequence>
<feature type="compositionally biased region" description="Low complexity" evidence="1">
    <location>
        <begin position="63"/>
        <end position="79"/>
    </location>
</feature>
<name>A0A5N5DCA5_9PEZI</name>
<proteinExistence type="predicted"/>
<comment type="caution">
    <text evidence="2">The sequence shown here is derived from an EMBL/GenBank/DDBJ whole genome shotgun (WGS) entry which is preliminary data.</text>
</comment>
<evidence type="ECO:0000256" key="1">
    <source>
        <dbReference type="SAM" id="MobiDB-lite"/>
    </source>
</evidence>
<protein>
    <submittedName>
        <fullName evidence="2">Uncharacterized protein</fullName>
    </submittedName>
</protein>
<dbReference type="OrthoDB" id="4676at2759"/>
<organism evidence="2 3">
    <name type="scientific">Lasiodiplodia theobromae</name>
    <dbReference type="NCBI Taxonomy" id="45133"/>
    <lineage>
        <taxon>Eukaryota</taxon>
        <taxon>Fungi</taxon>
        <taxon>Dikarya</taxon>
        <taxon>Ascomycota</taxon>
        <taxon>Pezizomycotina</taxon>
        <taxon>Dothideomycetes</taxon>
        <taxon>Dothideomycetes incertae sedis</taxon>
        <taxon>Botryosphaeriales</taxon>
        <taxon>Botryosphaeriaceae</taxon>
        <taxon>Lasiodiplodia</taxon>
    </lineage>
</organism>
<gene>
    <name evidence="2" type="ORF">DBV05_g6613</name>
</gene>
<accession>A0A5N5DCA5</accession>